<dbReference type="EC" id="3.5.4.33" evidence="8"/>
<comment type="cofactor">
    <cofactor evidence="8">
        <name>Zn(2+)</name>
        <dbReference type="ChEBI" id="CHEBI:29105"/>
    </cofactor>
    <text evidence="8">Binds 1 zinc ion per subunit.</text>
</comment>
<keyword evidence="4 8" id="KW-0479">Metal-binding</keyword>
<feature type="binding site" evidence="8">
    <location>
        <position position="173"/>
    </location>
    <ligand>
        <name>Zn(2+)</name>
        <dbReference type="ChEBI" id="CHEBI:29105"/>
        <note>catalytic</note>
    </ligand>
</feature>
<dbReference type="InterPro" id="IPR016192">
    <property type="entry name" value="APOBEC/CMP_deaminase_Zn-bd"/>
</dbReference>
<evidence type="ECO:0000256" key="3">
    <source>
        <dbReference type="ARBA" id="ARBA00022694"/>
    </source>
</evidence>
<comment type="similarity">
    <text evidence="1">Belongs to the cytidine and deoxycytidylate deaminase family. ADAT2 subfamily.</text>
</comment>
<keyword evidence="11" id="KW-1185">Reference proteome</keyword>
<dbReference type="PANTHER" id="PTHR11079:SF202">
    <property type="entry name" value="TRNA-SPECIFIC ADENOSINE DEAMINASE"/>
    <property type="match status" value="1"/>
</dbReference>
<dbReference type="Proteomes" id="UP000254209">
    <property type="component" value="Unassembled WGS sequence"/>
</dbReference>
<feature type="active site" description="Proton donor" evidence="8">
    <location>
        <position position="145"/>
    </location>
</feature>
<name>A0A376BKF3_9NEIS</name>
<dbReference type="SUPFAM" id="SSF53927">
    <property type="entry name" value="Cytidine deaminase-like"/>
    <property type="match status" value="1"/>
</dbReference>
<evidence type="ECO:0000256" key="2">
    <source>
        <dbReference type="ARBA" id="ARBA00011738"/>
    </source>
</evidence>
<reference evidence="10 11" key="1">
    <citation type="submission" date="2018-06" db="EMBL/GenBank/DDBJ databases">
        <authorList>
            <consortium name="Pathogen Informatics"/>
            <person name="Doyle S."/>
        </authorList>
    </citation>
    <scope>NUCLEOTIDE SEQUENCE [LARGE SCALE GENOMIC DNA]</scope>
    <source>
        <strain evidence="10 11">NCTC10283</strain>
    </source>
</reference>
<evidence type="ECO:0000256" key="8">
    <source>
        <dbReference type="HAMAP-Rule" id="MF_00972"/>
    </source>
</evidence>
<dbReference type="FunFam" id="3.40.140.10:FF:000005">
    <property type="entry name" value="tRNA-specific adenosine deaminase"/>
    <property type="match status" value="1"/>
</dbReference>
<evidence type="ECO:0000259" key="9">
    <source>
        <dbReference type="PROSITE" id="PS51747"/>
    </source>
</evidence>
<dbReference type="GO" id="GO:0002100">
    <property type="term" value="P:tRNA wobble adenosine to inosine editing"/>
    <property type="evidence" value="ECO:0007669"/>
    <property type="project" value="UniProtKB-UniRule"/>
</dbReference>
<dbReference type="GO" id="GO:0008270">
    <property type="term" value="F:zinc ion binding"/>
    <property type="evidence" value="ECO:0007669"/>
    <property type="project" value="UniProtKB-UniRule"/>
</dbReference>
<accession>A0A376BKF3</accession>
<dbReference type="HAMAP" id="MF_00972">
    <property type="entry name" value="tRNA_aden_deaminase"/>
    <property type="match status" value="1"/>
</dbReference>
<dbReference type="EMBL" id="UFSO01000002">
    <property type="protein sequence ID" value="SSY70105.1"/>
    <property type="molecule type" value="Genomic_DNA"/>
</dbReference>
<dbReference type="InterPro" id="IPR002125">
    <property type="entry name" value="CMP_dCMP_dom"/>
</dbReference>
<evidence type="ECO:0000256" key="6">
    <source>
        <dbReference type="ARBA" id="ARBA00022833"/>
    </source>
</evidence>
<dbReference type="OrthoDB" id="9802676at2"/>
<dbReference type="AlphaFoldDB" id="A0A376BKF3"/>
<gene>
    <name evidence="10" type="primary">tadA_1</name>
    <name evidence="8" type="synonym">tadA</name>
    <name evidence="10" type="ORF">NCTC10283_00169</name>
</gene>
<dbReference type="Gene3D" id="1.10.150.20">
    <property type="entry name" value="5' to 3' exonuclease, C-terminal subdomain"/>
    <property type="match status" value="1"/>
</dbReference>
<comment type="function">
    <text evidence="8">Catalyzes the deamination of adenosine to inosine at the wobble position 34 of tRNA(Arg2).</text>
</comment>
<feature type="domain" description="CMP/dCMP-type deaminase" evidence="9">
    <location>
        <begin position="92"/>
        <end position="204"/>
    </location>
</feature>
<dbReference type="Gene3D" id="3.40.140.10">
    <property type="entry name" value="Cytidine Deaminase, domain 2"/>
    <property type="match status" value="1"/>
</dbReference>
<dbReference type="PROSITE" id="PS00903">
    <property type="entry name" value="CYT_DCMP_DEAMINASES_1"/>
    <property type="match status" value="1"/>
</dbReference>
<dbReference type="STRING" id="1120980.GCA_000745955_01694"/>
<dbReference type="PANTHER" id="PTHR11079">
    <property type="entry name" value="CYTOSINE DEAMINASE FAMILY MEMBER"/>
    <property type="match status" value="1"/>
</dbReference>
<dbReference type="Pfam" id="PF14437">
    <property type="entry name" value="MafB19-deam"/>
    <property type="match status" value="1"/>
</dbReference>
<feature type="binding site" evidence="8">
    <location>
        <position position="176"/>
    </location>
    <ligand>
        <name>Zn(2+)</name>
        <dbReference type="ChEBI" id="CHEBI:29105"/>
        <note>catalytic</note>
    </ligand>
</feature>
<dbReference type="PROSITE" id="PS51747">
    <property type="entry name" value="CYT_DCMP_DEAMINASES_2"/>
    <property type="match status" value="1"/>
</dbReference>
<keyword evidence="6 8" id="KW-0862">Zinc</keyword>
<evidence type="ECO:0000256" key="5">
    <source>
        <dbReference type="ARBA" id="ARBA00022801"/>
    </source>
</evidence>
<keyword evidence="5 8" id="KW-0378">Hydrolase</keyword>
<evidence type="ECO:0000313" key="11">
    <source>
        <dbReference type="Proteomes" id="UP000254209"/>
    </source>
</evidence>
<evidence type="ECO:0000256" key="1">
    <source>
        <dbReference type="ARBA" id="ARBA00010669"/>
    </source>
</evidence>
<feature type="binding site" evidence="8">
    <location>
        <position position="143"/>
    </location>
    <ligand>
        <name>Zn(2+)</name>
        <dbReference type="ChEBI" id="CHEBI:29105"/>
        <note>catalytic</note>
    </ligand>
</feature>
<evidence type="ECO:0000313" key="10">
    <source>
        <dbReference type="EMBL" id="SSY70105.1"/>
    </source>
</evidence>
<proteinExistence type="inferred from homology"/>
<comment type="catalytic activity">
    <reaction evidence="7 8">
        <text>adenosine(34) in tRNA + H2O + H(+) = inosine(34) in tRNA + NH4(+)</text>
        <dbReference type="Rhea" id="RHEA:43168"/>
        <dbReference type="Rhea" id="RHEA-COMP:10373"/>
        <dbReference type="Rhea" id="RHEA-COMP:10374"/>
        <dbReference type="ChEBI" id="CHEBI:15377"/>
        <dbReference type="ChEBI" id="CHEBI:15378"/>
        <dbReference type="ChEBI" id="CHEBI:28938"/>
        <dbReference type="ChEBI" id="CHEBI:74411"/>
        <dbReference type="ChEBI" id="CHEBI:82852"/>
        <dbReference type="EC" id="3.5.4.33"/>
    </reaction>
</comment>
<sequence length="240" mass="26461">MSKLGTPPLAPKVVAALAELGIFRLPELCAFNPCRAFLLLKQMGLSVTQSVFWQLVALCEDCLPHELPAEQRASWQEKLQNFPPVAIFPPETEMVYFMQLALAQAEQAAQRGEIPVGAILVENGKILSMAHNCCVVNHSVCQHAEMQVIEQAGQILQNYRLQDCDLYVTLEPCAMCAGAIVQARIRRVIFAAHEPKMGAAGSVLNIFANKKLNSHTAVHSGVLADESRAILQRFFAARRR</sequence>
<dbReference type="InterPro" id="IPR028883">
    <property type="entry name" value="tRNA_aden_deaminase"/>
</dbReference>
<protein>
    <recommendedName>
        <fullName evidence="8">tRNA-specific adenosine deaminase</fullName>
        <ecNumber evidence="8">3.5.4.33</ecNumber>
    </recommendedName>
</protein>
<dbReference type="InterPro" id="IPR016193">
    <property type="entry name" value="Cytidine_deaminase-like"/>
</dbReference>
<keyword evidence="3 8" id="KW-0819">tRNA processing</keyword>
<dbReference type="CDD" id="cd01285">
    <property type="entry name" value="nucleoside_deaminase"/>
    <property type="match status" value="1"/>
</dbReference>
<dbReference type="InterPro" id="IPR058535">
    <property type="entry name" value="MafB19-deam"/>
</dbReference>
<dbReference type="RefSeq" id="WP_034293701.1">
    <property type="nucleotide sequence ID" value="NZ_CP091519.2"/>
</dbReference>
<evidence type="ECO:0000256" key="4">
    <source>
        <dbReference type="ARBA" id="ARBA00022723"/>
    </source>
</evidence>
<evidence type="ECO:0000256" key="7">
    <source>
        <dbReference type="ARBA" id="ARBA00048045"/>
    </source>
</evidence>
<dbReference type="NCBIfam" id="NF008113">
    <property type="entry name" value="PRK10860.1"/>
    <property type="match status" value="1"/>
</dbReference>
<comment type="subunit">
    <text evidence="2 8">Homodimer.</text>
</comment>
<dbReference type="GO" id="GO:0052717">
    <property type="term" value="F:tRNA-specific adenosine-34 deaminase activity"/>
    <property type="evidence" value="ECO:0007669"/>
    <property type="project" value="UniProtKB-UniRule"/>
</dbReference>
<organism evidence="10 11">
    <name type="scientific">Alysiella crassa</name>
    <dbReference type="NCBI Taxonomy" id="153491"/>
    <lineage>
        <taxon>Bacteria</taxon>
        <taxon>Pseudomonadati</taxon>
        <taxon>Pseudomonadota</taxon>
        <taxon>Betaproteobacteria</taxon>
        <taxon>Neisseriales</taxon>
        <taxon>Neisseriaceae</taxon>
        <taxon>Alysiella</taxon>
    </lineage>
</organism>